<dbReference type="AlphaFoldDB" id="A0A2Z4IQU7"/>
<protein>
    <submittedName>
        <fullName evidence="2">Uncharacterized protein</fullName>
    </submittedName>
</protein>
<evidence type="ECO:0000313" key="3">
    <source>
        <dbReference type="Proteomes" id="UP000249616"/>
    </source>
</evidence>
<dbReference type="KEGG" id="scad:DN051_01690"/>
<feature type="region of interest" description="Disordered" evidence="1">
    <location>
        <begin position="1"/>
        <end position="78"/>
    </location>
</feature>
<keyword evidence="3" id="KW-1185">Reference proteome</keyword>
<organism evidence="2 3">
    <name type="scientific">Streptomyces cadmiisoli</name>
    <dbReference type="NCBI Taxonomy" id="2184053"/>
    <lineage>
        <taxon>Bacteria</taxon>
        <taxon>Bacillati</taxon>
        <taxon>Actinomycetota</taxon>
        <taxon>Actinomycetes</taxon>
        <taxon>Kitasatosporales</taxon>
        <taxon>Streptomycetaceae</taxon>
        <taxon>Streptomyces</taxon>
        <taxon>Streptomyces aurantiacus group</taxon>
    </lineage>
</organism>
<evidence type="ECO:0000256" key="1">
    <source>
        <dbReference type="SAM" id="MobiDB-lite"/>
    </source>
</evidence>
<evidence type="ECO:0000313" key="2">
    <source>
        <dbReference type="EMBL" id="AWW35531.1"/>
    </source>
</evidence>
<gene>
    <name evidence="2" type="ORF">DN051_01690</name>
</gene>
<dbReference type="Proteomes" id="UP000249616">
    <property type="component" value="Chromosome"/>
</dbReference>
<dbReference type="EMBL" id="CP030073">
    <property type="protein sequence ID" value="AWW35531.1"/>
    <property type="molecule type" value="Genomic_DNA"/>
</dbReference>
<accession>A0A2Z4IQU7</accession>
<name>A0A2Z4IQU7_9ACTN</name>
<sequence length="78" mass="8160">MLYRNDGGVGELSGARATVGPATPIADGGDCGAGLVIPHRRARGQSELPAWKKEHDRSHREATAGKRPSTQTPAMPAD</sequence>
<feature type="compositionally biased region" description="Polar residues" evidence="1">
    <location>
        <begin position="68"/>
        <end position="78"/>
    </location>
</feature>
<feature type="compositionally biased region" description="Basic and acidic residues" evidence="1">
    <location>
        <begin position="50"/>
        <end position="64"/>
    </location>
</feature>
<proteinExistence type="predicted"/>
<reference evidence="2 3" key="1">
    <citation type="journal article" date="2019" name="Int. J. Syst. Evol. Microbiol.">
        <title>Streptomyces cadmiisoli sp. nov., a novel actinomycete isolated from cadmium-contaminated soil.</title>
        <authorList>
            <person name="Li K."/>
            <person name="Tang X."/>
            <person name="Zhao J."/>
            <person name="Guo Y."/>
            <person name="Tang Y."/>
            <person name="Gao J."/>
        </authorList>
    </citation>
    <scope>NUCLEOTIDE SEQUENCE [LARGE SCALE GENOMIC DNA]</scope>
    <source>
        <strain evidence="2 3">ZFG47</strain>
    </source>
</reference>